<feature type="region of interest" description="Disordered" evidence="1">
    <location>
        <begin position="82"/>
        <end position="105"/>
    </location>
</feature>
<name>A0A5C6G276_9PLAN</name>
<dbReference type="Pfam" id="PF05119">
    <property type="entry name" value="Terminase_4"/>
    <property type="match status" value="1"/>
</dbReference>
<proteinExistence type="predicted"/>
<dbReference type="Proteomes" id="UP000316476">
    <property type="component" value="Unassembled WGS sequence"/>
</dbReference>
<dbReference type="EMBL" id="SJPZ01000001">
    <property type="protein sequence ID" value="TWU67293.1"/>
    <property type="molecule type" value="Genomic_DNA"/>
</dbReference>
<comment type="caution">
    <text evidence="2">The sequence shown here is derived from an EMBL/GenBank/DDBJ whole genome shotgun (WGS) entry which is preliminary data.</text>
</comment>
<dbReference type="InterPro" id="IPR006448">
    <property type="entry name" value="Phage_term_ssu_P27"/>
</dbReference>
<reference evidence="2 3" key="1">
    <citation type="submission" date="2019-02" db="EMBL/GenBank/DDBJ databases">
        <title>Deep-cultivation of Planctomycetes and their phenomic and genomic characterization uncovers novel biology.</title>
        <authorList>
            <person name="Wiegand S."/>
            <person name="Jogler M."/>
            <person name="Boedeker C."/>
            <person name="Pinto D."/>
            <person name="Vollmers J."/>
            <person name="Rivas-Marin E."/>
            <person name="Kohn T."/>
            <person name="Peeters S.H."/>
            <person name="Heuer A."/>
            <person name="Rast P."/>
            <person name="Oberbeckmann S."/>
            <person name="Bunk B."/>
            <person name="Jeske O."/>
            <person name="Meyerdierks A."/>
            <person name="Storesund J.E."/>
            <person name="Kallscheuer N."/>
            <person name="Luecker S."/>
            <person name="Lage O.M."/>
            <person name="Pohl T."/>
            <person name="Merkel B.J."/>
            <person name="Hornburger P."/>
            <person name="Mueller R.-W."/>
            <person name="Bruemmer F."/>
            <person name="Labrenz M."/>
            <person name="Spormann A.M."/>
            <person name="Op Den Camp H."/>
            <person name="Overmann J."/>
            <person name="Amann R."/>
            <person name="Jetten M.S.M."/>
            <person name="Mascher T."/>
            <person name="Medema M.H."/>
            <person name="Devos D.P."/>
            <person name="Kaster A.-K."/>
            <person name="Ovreas L."/>
            <person name="Rohde M."/>
            <person name="Galperin M.Y."/>
            <person name="Jogler C."/>
        </authorList>
    </citation>
    <scope>NUCLEOTIDE SEQUENCE [LARGE SCALE GENOMIC DNA]</scope>
    <source>
        <strain evidence="2 3">V7</strain>
    </source>
</reference>
<evidence type="ECO:0000313" key="3">
    <source>
        <dbReference type="Proteomes" id="UP000316476"/>
    </source>
</evidence>
<organism evidence="2 3">
    <name type="scientific">Crateriforma conspicua</name>
    <dbReference type="NCBI Taxonomy" id="2527996"/>
    <lineage>
        <taxon>Bacteria</taxon>
        <taxon>Pseudomonadati</taxon>
        <taxon>Planctomycetota</taxon>
        <taxon>Planctomycetia</taxon>
        <taxon>Planctomycetales</taxon>
        <taxon>Planctomycetaceae</taxon>
        <taxon>Crateriforma</taxon>
    </lineage>
</organism>
<dbReference type="AlphaFoldDB" id="A0A5C6G276"/>
<sequence length="105" mass="11705">MRLISAVDYDLLALYCDAWQEFADCAKAVDSEGRYFTTDKGYIAVHPAKLARDKAIETIARLGDRLGIGINKRRGLKVVNPDEDEDAGDCAAQYAKKKPRRNASR</sequence>
<evidence type="ECO:0000256" key="1">
    <source>
        <dbReference type="SAM" id="MobiDB-lite"/>
    </source>
</evidence>
<feature type="compositionally biased region" description="Basic residues" evidence="1">
    <location>
        <begin position="95"/>
        <end position="105"/>
    </location>
</feature>
<evidence type="ECO:0000313" key="2">
    <source>
        <dbReference type="EMBL" id="TWU67293.1"/>
    </source>
</evidence>
<gene>
    <name evidence="2" type="ORF">V7x_28670</name>
</gene>
<protein>
    <submittedName>
        <fullName evidence="2">Phage terminase, small subunit</fullName>
    </submittedName>
</protein>
<accession>A0A5C6G276</accession>